<protein>
    <submittedName>
        <fullName evidence="1">Uncharacterized protein</fullName>
    </submittedName>
</protein>
<organism evidence="1 2">
    <name type="scientific">Irpex rosettiformis</name>
    <dbReference type="NCBI Taxonomy" id="378272"/>
    <lineage>
        <taxon>Eukaryota</taxon>
        <taxon>Fungi</taxon>
        <taxon>Dikarya</taxon>
        <taxon>Basidiomycota</taxon>
        <taxon>Agaricomycotina</taxon>
        <taxon>Agaricomycetes</taxon>
        <taxon>Polyporales</taxon>
        <taxon>Irpicaceae</taxon>
        <taxon>Irpex</taxon>
    </lineage>
</organism>
<keyword evidence="2" id="KW-1185">Reference proteome</keyword>
<evidence type="ECO:0000313" key="1">
    <source>
        <dbReference type="EMBL" id="KAI0083001.1"/>
    </source>
</evidence>
<proteinExistence type="predicted"/>
<comment type="caution">
    <text evidence="1">The sequence shown here is derived from an EMBL/GenBank/DDBJ whole genome shotgun (WGS) entry which is preliminary data.</text>
</comment>
<gene>
    <name evidence="1" type="ORF">BDY19DRAFT_1051997</name>
</gene>
<evidence type="ECO:0000313" key="2">
    <source>
        <dbReference type="Proteomes" id="UP001055072"/>
    </source>
</evidence>
<sequence>MVNFCSIRCAETSIYPNPSLVKAPHEPSHDVMKFATFVHTYRDLSRVYKQASCTVKLLRQAFPVVQTVAGRNQGSQECSSFLQSDSPTGNALKDISPARIVPVGCGICRKILGLPCWICTHCSRNGGGQSPYICDECEENRLLMCTTCSAPFEQPEWYYGTKPRDTFQCVKCIIKRIPAIKFFDNDPHTYLHHLVRCRAKEESIKEPTTEERLLIVEKKVDVLDARMTKLEAYLERIERKLEPSGASELSLASG</sequence>
<dbReference type="EMBL" id="MU275020">
    <property type="protein sequence ID" value="KAI0083001.1"/>
    <property type="molecule type" value="Genomic_DNA"/>
</dbReference>
<reference evidence="1" key="1">
    <citation type="journal article" date="2021" name="Environ. Microbiol.">
        <title>Gene family expansions and transcriptome signatures uncover fungal adaptations to wood decay.</title>
        <authorList>
            <person name="Hage H."/>
            <person name="Miyauchi S."/>
            <person name="Viragh M."/>
            <person name="Drula E."/>
            <person name="Min B."/>
            <person name="Chaduli D."/>
            <person name="Navarro D."/>
            <person name="Favel A."/>
            <person name="Norest M."/>
            <person name="Lesage-Meessen L."/>
            <person name="Balint B."/>
            <person name="Merenyi Z."/>
            <person name="de Eugenio L."/>
            <person name="Morin E."/>
            <person name="Martinez A.T."/>
            <person name="Baldrian P."/>
            <person name="Stursova M."/>
            <person name="Martinez M.J."/>
            <person name="Novotny C."/>
            <person name="Magnuson J.K."/>
            <person name="Spatafora J.W."/>
            <person name="Maurice S."/>
            <person name="Pangilinan J."/>
            <person name="Andreopoulos W."/>
            <person name="LaButti K."/>
            <person name="Hundley H."/>
            <person name="Na H."/>
            <person name="Kuo A."/>
            <person name="Barry K."/>
            <person name="Lipzen A."/>
            <person name="Henrissat B."/>
            <person name="Riley R."/>
            <person name="Ahrendt S."/>
            <person name="Nagy L.G."/>
            <person name="Grigoriev I.V."/>
            <person name="Martin F."/>
            <person name="Rosso M.N."/>
        </authorList>
    </citation>
    <scope>NUCLEOTIDE SEQUENCE</scope>
    <source>
        <strain evidence="1">CBS 384.51</strain>
    </source>
</reference>
<name>A0ACB8TLW0_9APHY</name>
<dbReference type="Proteomes" id="UP001055072">
    <property type="component" value="Unassembled WGS sequence"/>
</dbReference>
<accession>A0ACB8TLW0</accession>